<gene>
    <name evidence="2" type="ORF">EYF80_010268</name>
</gene>
<name>A0A4Z2IPQ4_9TELE</name>
<keyword evidence="3" id="KW-1185">Reference proteome</keyword>
<feature type="compositionally biased region" description="Basic residues" evidence="1">
    <location>
        <begin position="18"/>
        <end position="30"/>
    </location>
</feature>
<evidence type="ECO:0000313" key="3">
    <source>
        <dbReference type="Proteomes" id="UP000314294"/>
    </source>
</evidence>
<proteinExistence type="predicted"/>
<evidence type="ECO:0000313" key="2">
    <source>
        <dbReference type="EMBL" id="TNN79454.1"/>
    </source>
</evidence>
<protein>
    <submittedName>
        <fullName evidence="2">Uncharacterized protein</fullName>
    </submittedName>
</protein>
<accession>A0A4Z2IPQ4</accession>
<evidence type="ECO:0000256" key="1">
    <source>
        <dbReference type="SAM" id="MobiDB-lite"/>
    </source>
</evidence>
<organism evidence="2 3">
    <name type="scientific">Liparis tanakae</name>
    <name type="common">Tanaka's snailfish</name>
    <dbReference type="NCBI Taxonomy" id="230148"/>
    <lineage>
        <taxon>Eukaryota</taxon>
        <taxon>Metazoa</taxon>
        <taxon>Chordata</taxon>
        <taxon>Craniata</taxon>
        <taxon>Vertebrata</taxon>
        <taxon>Euteleostomi</taxon>
        <taxon>Actinopterygii</taxon>
        <taxon>Neopterygii</taxon>
        <taxon>Teleostei</taxon>
        <taxon>Neoteleostei</taxon>
        <taxon>Acanthomorphata</taxon>
        <taxon>Eupercaria</taxon>
        <taxon>Perciformes</taxon>
        <taxon>Cottioidei</taxon>
        <taxon>Cottales</taxon>
        <taxon>Liparidae</taxon>
        <taxon>Liparis</taxon>
    </lineage>
</organism>
<feature type="compositionally biased region" description="Basic residues" evidence="1">
    <location>
        <begin position="1"/>
        <end position="10"/>
    </location>
</feature>
<reference evidence="2 3" key="1">
    <citation type="submission" date="2019-03" db="EMBL/GenBank/DDBJ databases">
        <title>First draft genome of Liparis tanakae, snailfish: a comprehensive survey of snailfish specific genes.</title>
        <authorList>
            <person name="Kim W."/>
            <person name="Song I."/>
            <person name="Jeong J.-H."/>
            <person name="Kim D."/>
            <person name="Kim S."/>
            <person name="Ryu S."/>
            <person name="Song J.Y."/>
            <person name="Lee S.K."/>
        </authorList>
    </citation>
    <scope>NUCLEOTIDE SEQUENCE [LARGE SCALE GENOMIC DNA]</scope>
    <source>
        <tissue evidence="2">Muscle</tissue>
    </source>
</reference>
<comment type="caution">
    <text evidence="2">The sequence shown here is derived from an EMBL/GenBank/DDBJ whole genome shotgun (WGS) entry which is preliminary data.</text>
</comment>
<dbReference type="Proteomes" id="UP000314294">
    <property type="component" value="Unassembled WGS sequence"/>
</dbReference>
<sequence>MMNARHRRNPSSRGTNHFTRHGERRRRLSRTSRAPGVWPVPRLTEVQLALPTRPAKPLSPGNRLRDHLSLWFNGHTCTPTCPLSCHTARRAFQPSEAAITLTERHGLL</sequence>
<dbReference type="AlphaFoldDB" id="A0A4Z2IPQ4"/>
<feature type="region of interest" description="Disordered" evidence="1">
    <location>
        <begin position="1"/>
        <end position="36"/>
    </location>
</feature>
<dbReference type="EMBL" id="SRLO01000064">
    <property type="protein sequence ID" value="TNN79454.1"/>
    <property type="molecule type" value="Genomic_DNA"/>
</dbReference>